<sequence length="87" mass="9947">VFAGPEILPLDIYDAVAQFNIGCQASVKIFEELGISPGHYCKMRLNELINQLQRTRNQQVSMEITLRQKKRTDKHEKEGDTYVPNGL</sequence>
<dbReference type="EMBL" id="CALNXJ010000027">
    <property type="protein sequence ID" value="CAH3133508.1"/>
    <property type="molecule type" value="Genomic_DNA"/>
</dbReference>
<evidence type="ECO:0000313" key="2">
    <source>
        <dbReference type="EMBL" id="CAH3133508.1"/>
    </source>
</evidence>
<dbReference type="Proteomes" id="UP001159428">
    <property type="component" value="Unassembled WGS sequence"/>
</dbReference>
<name>A0AAU9X1A0_9CNID</name>
<evidence type="ECO:0000256" key="1">
    <source>
        <dbReference type="SAM" id="MobiDB-lite"/>
    </source>
</evidence>
<feature type="region of interest" description="Disordered" evidence="1">
    <location>
        <begin position="68"/>
        <end position="87"/>
    </location>
</feature>
<reference evidence="2 3" key="1">
    <citation type="submission" date="2022-05" db="EMBL/GenBank/DDBJ databases">
        <authorList>
            <consortium name="Genoscope - CEA"/>
            <person name="William W."/>
        </authorList>
    </citation>
    <scope>NUCLEOTIDE SEQUENCE [LARGE SCALE GENOMIC DNA]</scope>
</reference>
<organism evidence="2 3">
    <name type="scientific">Pocillopora meandrina</name>
    <dbReference type="NCBI Taxonomy" id="46732"/>
    <lineage>
        <taxon>Eukaryota</taxon>
        <taxon>Metazoa</taxon>
        <taxon>Cnidaria</taxon>
        <taxon>Anthozoa</taxon>
        <taxon>Hexacorallia</taxon>
        <taxon>Scleractinia</taxon>
        <taxon>Astrocoeniina</taxon>
        <taxon>Pocilloporidae</taxon>
        <taxon>Pocillopora</taxon>
    </lineage>
</organism>
<accession>A0AAU9X1A0</accession>
<gene>
    <name evidence="2" type="ORF">PMEA_00015128</name>
</gene>
<proteinExistence type="predicted"/>
<feature type="non-terminal residue" evidence="2">
    <location>
        <position position="1"/>
    </location>
</feature>
<evidence type="ECO:0000313" key="3">
    <source>
        <dbReference type="Proteomes" id="UP001159428"/>
    </source>
</evidence>
<keyword evidence="3" id="KW-1185">Reference proteome</keyword>
<protein>
    <submittedName>
        <fullName evidence="2">Uncharacterized protein</fullName>
    </submittedName>
</protein>
<dbReference type="AlphaFoldDB" id="A0AAU9X1A0"/>
<comment type="caution">
    <text evidence="2">The sequence shown here is derived from an EMBL/GenBank/DDBJ whole genome shotgun (WGS) entry which is preliminary data.</text>
</comment>